<evidence type="ECO:0000313" key="2">
    <source>
        <dbReference type="EMBL" id="ETK70771.1"/>
    </source>
</evidence>
<dbReference type="VEuPathDB" id="FungiDB:PPTG_23139"/>
<dbReference type="AlphaFoldDB" id="W2FLF8"/>
<proteinExistence type="predicted"/>
<reference evidence="2" key="1">
    <citation type="submission" date="2013-11" db="EMBL/GenBank/DDBJ databases">
        <title>The Genome Sequence of Phytophthora parasitica CJ02B3.</title>
        <authorList>
            <consortium name="The Broad Institute Genomics Platform"/>
            <person name="Russ C."/>
            <person name="Tyler B."/>
            <person name="Panabieres F."/>
            <person name="Shan W."/>
            <person name="Tripathy S."/>
            <person name="Grunwald N."/>
            <person name="Machado M."/>
            <person name="Johnson C.S."/>
            <person name="Arredondo F."/>
            <person name="Hong C."/>
            <person name="Coffey M."/>
            <person name="Young S.K."/>
            <person name="Zeng Q."/>
            <person name="Gargeya S."/>
            <person name="Fitzgerald M."/>
            <person name="Abouelleil A."/>
            <person name="Alvarado L."/>
            <person name="Chapman S.B."/>
            <person name="Gainer-Dewar J."/>
            <person name="Goldberg J."/>
            <person name="Griggs A."/>
            <person name="Gujja S."/>
            <person name="Hansen M."/>
            <person name="Howarth C."/>
            <person name="Imamovic A."/>
            <person name="Ireland A."/>
            <person name="Larimer J."/>
            <person name="McCowan C."/>
            <person name="Murphy C."/>
            <person name="Pearson M."/>
            <person name="Poon T.W."/>
            <person name="Priest M."/>
            <person name="Roberts A."/>
            <person name="Saif S."/>
            <person name="Shea T."/>
            <person name="Sykes S."/>
            <person name="Wortman J."/>
            <person name="Nusbaum C."/>
            <person name="Birren B."/>
        </authorList>
    </citation>
    <scope>NUCLEOTIDE SEQUENCE [LARGE SCALE GENOMIC DNA]</scope>
    <source>
        <strain evidence="2">CJ02B3</strain>
    </source>
</reference>
<feature type="region of interest" description="Disordered" evidence="1">
    <location>
        <begin position="303"/>
        <end position="324"/>
    </location>
</feature>
<dbReference type="VEuPathDB" id="FungiDB:PPTG_12575"/>
<accession>W2FLF8</accession>
<gene>
    <name evidence="2" type="ORF">L915_21901</name>
</gene>
<dbReference type="EMBL" id="KI690143">
    <property type="protein sequence ID" value="ETK70771.1"/>
    <property type="molecule type" value="Genomic_DNA"/>
</dbReference>
<sequence length="324" mass="36730">MMDVDPSVEVRLIQWSWIIHDLSFPICDSSNDASDKVSFPNAHYTNVAVIARRIDECWELQPGVRVCIMKGDVKGAFRHLMLLRHLAEPFRGLALFRYEWVDDHVLVEADTPGRLSAVSAALRLTVMAVLGPRSINKKKFSEWSTTAEALGLEFDTDKRTLSMPATKILKAQTRVNALEHGKDVRRHELVCSLGSLRHVSTCLRMFWREPHPDLHLYMDASDEGLAVLDPAHKRYLQIRFDDEERHDITSAPDANGFTATSENSSALPWRLLCGIPLPQDVPYLYKTFSLIYRPTHWPNQVTTSMLPHRSNGVDGAPAPVRRRG</sequence>
<evidence type="ECO:0000256" key="1">
    <source>
        <dbReference type="SAM" id="MobiDB-lite"/>
    </source>
</evidence>
<dbReference type="Proteomes" id="UP000053236">
    <property type="component" value="Unassembled WGS sequence"/>
</dbReference>
<organism evidence="2">
    <name type="scientific">Phytophthora nicotianae</name>
    <name type="common">Potato buckeye rot agent</name>
    <name type="synonym">Phytophthora parasitica</name>
    <dbReference type="NCBI Taxonomy" id="4792"/>
    <lineage>
        <taxon>Eukaryota</taxon>
        <taxon>Sar</taxon>
        <taxon>Stramenopiles</taxon>
        <taxon>Oomycota</taxon>
        <taxon>Peronosporomycetes</taxon>
        <taxon>Peronosporales</taxon>
        <taxon>Peronosporaceae</taxon>
        <taxon>Phytophthora</taxon>
    </lineage>
</organism>
<protein>
    <submittedName>
        <fullName evidence="2">Uncharacterized protein</fullName>
    </submittedName>
</protein>
<name>W2FLF8_PHYNI</name>